<feature type="domain" description="Transposase InsH N-terminal" evidence="1">
    <location>
        <begin position="18"/>
        <end position="115"/>
    </location>
</feature>
<evidence type="ECO:0000313" key="3">
    <source>
        <dbReference type="Proteomes" id="UP000249922"/>
    </source>
</evidence>
<evidence type="ECO:0000313" key="2">
    <source>
        <dbReference type="EMBL" id="AWX92618.1"/>
    </source>
</evidence>
<dbReference type="RefSeq" id="WP_112887484.1">
    <property type="nucleotide sequence ID" value="NZ_CP030239.1"/>
</dbReference>
<evidence type="ECO:0000259" key="1">
    <source>
        <dbReference type="Pfam" id="PF05598"/>
    </source>
</evidence>
<dbReference type="EMBL" id="CP030239">
    <property type="protein sequence ID" value="AWX92618.1"/>
    <property type="molecule type" value="Genomic_DNA"/>
</dbReference>
<accession>A0ABN5M9X2</accession>
<dbReference type="Pfam" id="PF05598">
    <property type="entry name" value="DUF772"/>
    <property type="match status" value="1"/>
</dbReference>
<reference evidence="2 3" key="1">
    <citation type="submission" date="2018-06" db="EMBL/GenBank/DDBJ databases">
        <title>Complete genome sequence of Paracoccus mutanolyticus strain RSP-02 isolated from cellulosic waste.</title>
        <authorList>
            <person name="Amrutha R.N."/>
            <person name="Shrivastav A."/>
            <person name="Buddana S.K."/>
            <person name="Deshpande U."/>
            <person name="Prakasham R.S."/>
        </authorList>
    </citation>
    <scope>NUCLEOTIDE SEQUENCE [LARGE SCALE GENOMIC DNA]</scope>
    <source>
        <strain evidence="2 3">RSP-02</strain>
    </source>
</reference>
<dbReference type="InterPro" id="IPR008490">
    <property type="entry name" value="Transposase_InsH_N"/>
</dbReference>
<dbReference type="PANTHER" id="PTHR33803:SF3">
    <property type="entry name" value="BLL1974 PROTEIN"/>
    <property type="match status" value="1"/>
</dbReference>
<dbReference type="PANTHER" id="PTHR33803">
    <property type="entry name" value="IS1478 TRANSPOSASE"/>
    <property type="match status" value="1"/>
</dbReference>
<keyword evidence="3" id="KW-1185">Reference proteome</keyword>
<proteinExistence type="predicted"/>
<dbReference type="NCBIfam" id="NF033578">
    <property type="entry name" value="transpos_IS5_1"/>
    <property type="match status" value="1"/>
</dbReference>
<organism evidence="2 3">
    <name type="scientific">Paracoccus mutanolyticus</name>
    <dbReference type="NCBI Taxonomy" id="1499308"/>
    <lineage>
        <taxon>Bacteria</taxon>
        <taxon>Pseudomonadati</taxon>
        <taxon>Pseudomonadota</taxon>
        <taxon>Alphaproteobacteria</taxon>
        <taxon>Rhodobacterales</taxon>
        <taxon>Paracoccaceae</taxon>
        <taxon>Paracoccus</taxon>
    </lineage>
</organism>
<dbReference type="Proteomes" id="UP000249922">
    <property type="component" value="Chromosome"/>
</dbReference>
<gene>
    <name evidence="2" type="ORF">DPM13_03760</name>
</gene>
<sequence>MKPHSRAPEQDDLLRPRLVDMIDARHELVKLAALIDWDFFEREWASFFPSRQGRPATSPRLVAGLMYLQHAFKLSDEAVVARWVENPYYQHFTGETFFQHRPPIDPSSLVRWRKRIGEEGVEWLLTKTIEAGRASGAVTDKSLKRVAVDTTVMEKTIAHPTDARLYERARALLVGLAKEAGVDLRQNYARLAPRLAAQVGRYAHARQFKRMRKALRQLKGYVGRVRRDLRRHLQDIPEGALRGRVLEALWLVGRLLEQTPKSKNKIYALHEPEVDCISKGKARIRYEFGTKVSLATTLDGGFVVGARSFPDNPYDGHTLAPALEQVAILTEQVPDLAVVDRGYRGHGVETTKVLISGTRRGITPLLAKLLRRRSAIEPEIGHMKSDGRLARCPLKGRIGDAVFAVLCACGHNIRKILAHLRALWTLLLHLITAIIRGERTLTKPIDNGKCIKR</sequence>
<dbReference type="InterPro" id="IPR047710">
    <property type="entry name" value="Transpos_IS5-like"/>
</dbReference>
<protein>
    <submittedName>
        <fullName evidence="2">IS5 family transposase</fullName>
    </submittedName>
</protein>
<name>A0ABN5M9X2_9RHOB</name>